<sequence>MQPIILYDIPSKAPNAIWAPNPAKTRQVAQSKPDYCMFCLEYKGLLYTIVWVEFKDIPLTMKTLGASTTEGGRYTLPVIKDPNTGSIVAESLAIAEYLDKTYPEKPIIPRGANALIWLFEPAYCSVAYGKVVKLILTKTLEIMNDSSREYFIRTRLELLGETRWETVSEENVQQQWEEFKKGLDEIDKWYQKSGGKWIMGDTFSFADMVVACRTMWWNKIFDEEQLRELHSWNGGRWARVLADVNAECGTDL</sequence>
<evidence type="ECO:0000313" key="2">
    <source>
        <dbReference type="EMBL" id="KAG1901372.1"/>
    </source>
</evidence>
<evidence type="ECO:0000259" key="1">
    <source>
        <dbReference type="PROSITE" id="PS50404"/>
    </source>
</evidence>
<name>A0AAD4E864_9AGAM</name>
<dbReference type="RefSeq" id="XP_041226947.1">
    <property type="nucleotide sequence ID" value="XM_041376899.1"/>
</dbReference>
<dbReference type="GO" id="GO:0006559">
    <property type="term" value="P:L-phenylalanine catabolic process"/>
    <property type="evidence" value="ECO:0007669"/>
    <property type="project" value="TreeGrafter"/>
</dbReference>
<dbReference type="InterPro" id="IPR036249">
    <property type="entry name" value="Thioredoxin-like_sf"/>
</dbReference>
<dbReference type="Gene3D" id="3.40.30.10">
    <property type="entry name" value="Glutaredoxin"/>
    <property type="match status" value="1"/>
</dbReference>
<dbReference type="Proteomes" id="UP001195769">
    <property type="component" value="Unassembled WGS sequence"/>
</dbReference>
<dbReference type="GO" id="GO:0004364">
    <property type="term" value="F:glutathione transferase activity"/>
    <property type="evidence" value="ECO:0007669"/>
    <property type="project" value="TreeGrafter"/>
</dbReference>
<dbReference type="InterPro" id="IPR036282">
    <property type="entry name" value="Glutathione-S-Trfase_C_sf"/>
</dbReference>
<dbReference type="SUPFAM" id="SSF52833">
    <property type="entry name" value="Thioredoxin-like"/>
    <property type="match status" value="1"/>
</dbReference>
<keyword evidence="3" id="KW-1185">Reference proteome</keyword>
<dbReference type="InterPro" id="IPR054416">
    <property type="entry name" value="GST_UstS-like_C"/>
</dbReference>
<dbReference type="CDD" id="cd00299">
    <property type="entry name" value="GST_C_family"/>
    <property type="match status" value="1"/>
</dbReference>
<dbReference type="Pfam" id="PF22041">
    <property type="entry name" value="GST_C_7"/>
    <property type="match status" value="1"/>
</dbReference>
<dbReference type="SUPFAM" id="SSF47616">
    <property type="entry name" value="GST C-terminal domain-like"/>
    <property type="match status" value="1"/>
</dbReference>
<dbReference type="Gene3D" id="1.20.1050.10">
    <property type="match status" value="1"/>
</dbReference>
<dbReference type="GeneID" id="64671197"/>
<dbReference type="PANTHER" id="PTHR42673">
    <property type="entry name" value="MALEYLACETOACETATE ISOMERASE"/>
    <property type="match status" value="1"/>
</dbReference>
<evidence type="ECO:0000313" key="3">
    <source>
        <dbReference type="Proteomes" id="UP001195769"/>
    </source>
</evidence>
<dbReference type="AlphaFoldDB" id="A0AAD4E864"/>
<dbReference type="PANTHER" id="PTHR42673:SF4">
    <property type="entry name" value="MALEYLACETOACETATE ISOMERASE"/>
    <property type="match status" value="1"/>
</dbReference>
<dbReference type="EMBL" id="JABBWK010000022">
    <property type="protein sequence ID" value="KAG1901372.1"/>
    <property type="molecule type" value="Genomic_DNA"/>
</dbReference>
<proteinExistence type="predicted"/>
<dbReference type="InterPro" id="IPR004045">
    <property type="entry name" value="Glutathione_S-Trfase_N"/>
</dbReference>
<protein>
    <recommendedName>
        <fullName evidence="1">GST N-terminal domain-containing protein</fullName>
    </recommendedName>
</protein>
<dbReference type="PROSITE" id="PS50404">
    <property type="entry name" value="GST_NTER"/>
    <property type="match status" value="1"/>
</dbReference>
<dbReference type="GO" id="GO:0006749">
    <property type="term" value="P:glutathione metabolic process"/>
    <property type="evidence" value="ECO:0007669"/>
    <property type="project" value="TreeGrafter"/>
</dbReference>
<comment type="caution">
    <text evidence="2">The sequence shown here is derived from an EMBL/GenBank/DDBJ whole genome shotgun (WGS) entry which is preliminary data.</text>
</comment>
<accession>A0AAD4E864</accession>
<reference evidence="2" key="1">
    <citation type="journal article" date="2020" name="New Phytol.">
        <title>Comparative genomics reveals dynamic genome evolution in host specialist ectomycorrhizal fungi.</title>
        <authorList>
            <person name="Lofgren L.A."/>
            <person name="Nguyen N.H."/>
            <person name="Vilgalys R."/>
            <person name="Ruytinx J."/>
            <person name="Liao H.L."/>
            <person name="Branco S."/>
            <person name="Kuo A."/>
            <person name="LaButti K."/>
            <person name="Lipzen A."/>
            <person name="Andreopoulos W."/>
            <person name="Pangilinan J."/>
            <person name="Riley R."/>
            <person name="Hundley H."/>
            <person name="Na H."/>
            <person name="Barry K."/>
            <person name="Grigoriev I.V."/>
            <person name="Stajich J.E."/>
            <person name="Kennedy P.G."/>
        </authorList>
    </citation>
    <scope>NUCLEOTIDE SEQUENCE</scope>
    <source>
        <strain evidence="2">FC203</strain>
    </source>
</reference>
<gene>
    <name evidence="2" type="ORF">F5891DRAFT_979547</name>
</gene>
<organism evidence="2 3">
    <name type="scientific">Suillus fuscotomentosus</name>
    <dbReference type="NCBI Taxonomy" id="1912939"/>
    <lineage>
        <taxon>Eukaryota</taxon>
        <taxon>Fungi</taxon>
        <taxon>Dikarya</taxon>
        <taxon>Basidiomycota</taxon>
        <taxon>Agaricomycotina</taxon>
        <taxon>Agaricomycetes</taxon>
        <taxon>Agaricomycetidae</taxon>
        <taxon>Boletales</taxon>
        <taxon>Suillineae</taxon>
        <taxon>Suillaceae</taxon>
        <taxon>Suillus</taxon>
    </lineage>
</organism>
<dbReference type="Pfam" id="PF13409">
    <property type="entry name" value="GST_N_2"/>
    <property type="match status" value="1"/>
</dbReference>
<feature type="domain" description="GST N-terminal" evidence="1">
    <location>
        <begin position="20"/>
        <end position="106"/>
    </location>
</feature>
<dbReference type="GO" id="GO:0016034">
    <property type="term" value="F:maleylacetoacetate isomerase activity"/>
    <property type="evidence" value="ECO:0007669"/>
    <property type="project" value="TreeGrafter"/>
</dbReference>